<accession>A0A2H1V999</accession>
<dbReference type="AlphaFoldDB" id="A0A2H1V999"/>
<sequence>MAGHVGAVVPDFDNSIETENVTDCLVGRVVASATAEQGVSGSIPGSGKVLLGFFRIFENFSVVARSLELCPGYGIRLTPYYMGLITKNWPNELLIKGCFIRTTSDPPQLRMGAMVIYYDFLLCRGCVYEHTISHAHDTQTRDKNLWITQRVVPCRNRVRYTFHGIPNLFLRRILILLSSRWSSVCKCDCRTIGLGFDFRFGQSITELFLVFQKILSGNETYSDKITSDLRFLENFRMNSSNRITRLDDYIYANTQVQQTEAQTYTLEANQNTITNNQ</sequence>
<proteinExistence type="predicted"/>
<name>A0A2H1V999_SPOFR</name>
<organism evidence="1">
    <name type="scientific">Spodoptera frugiperda</name>
    <name type="common">Fall armyworm</name>
    <dbReference type="NCBI Taxonomy" id="7108"/>
    <lineage>
        <taxon>Eukaryota</taxon>
        <taxon>Metazoa</taxon>
        <taxon>Ecdysozoa</taxon>
        <taxon>Arthropoda</taxon>
        <taxon>Hexapoda</taxon>
        <taxon>Insecta</taxon>
        <taxon>Pterygota</taxon>
        <taxon>Neoptera</taxon>
        <taxon>Endopterygota</taxon>
        <taxon>Lepidoptera</taxon>
        <taxon>Glossata</taxon>
        <taxon>Ditrysia</taxon>
        <taxon>Noctuoidea</taxon>
        <taxon>Noctuidae</taxon>
        <taxon>Amphipyrinae</taxon>
        <taxon>Spodoptera</taxon>
    </lineage>
</organism>
<protein>
    <submittedName>
        <fullName evidence="1">SFRICE_031340</fullName>
    </submittedName>
</protein>
<gene>
    <name evidence="1" type="ORF">SFRICE_031340</name>
</gene>
<reference evidence="1" key="1">
    <citation type="submission" date="2016-07" db="EMBL/GenBank/DDBJ databases">
        <authorList>
            <person name="Bretaudeau A."/>
        </authorList>
    </citation>
    <scope>NUCLEOTIDE SEQUENCE</scope>
    <source>
        <strain evidence="1">Rice</strain>
        <tissue evidence="1">Whole body</tissue>
    </source>
</reference>
<dbReference type="EMBL" id="ODYU01001084">
    <property type="protein sequence ID" value="SOQ36824.1"/>
    <property type="molecule type" value="Genomic_DNA"/>
</dbReference>
<evidence type="ECO:0000313" key="1">
    <source>
        <dbReference type="EMBL" id="SOQ36824.1"/>
    </source>
</evidence>